<dbReference type="AlphaFoldDB" id="A0A8J5FDW5"/>
<sequence>MVLHLFHGTTAAAAAAAATSFVKIIYAGGRVELYDRPVLASDIMSQHPKCCVAHPDVFHQPWAVLSSDALLSLGHKFYVVPVSTVRKLRRHHLNKNSGSTAPLQQSALSAADPSPPSRVKKNLFSQGSLLLSLRRPFQCLRKSRKKGHNKTKAEGSPRKNKSPQRRTGSESPGTTSSHHWKPNLDSITEE</sequence>
<feature type="compositionally biased region" description="Polar residues" evidence="1">
    <location>
        <begin position="95"/>
        <end position="105"/>
    </location>
</feature>
<name>A0A8J5FDW5_ZINOF</name>
<organism evidence="2 3">
    <name type="scientific">Zingiber officinale</name>
    <name type="common">Ginger</name>
    <name type="synonym">Amomum zingiber</name>
    <dbReference type="NCBI Taxonomy" id="94328"/>
    <lineage>
        <taxon>Eukaryota</taxon>
        <taxon>Viridiplantae</taxon>
        <taxon>Streptophyta</taxon>
        <taxon>Embryophyta</taxon>
        <taxon>Tracheophyta</taxon>
        <taxon>Spermatophyta</taxon>
        <taxon>Magnoliopsida</taxon>
        <taxon>Liliopsida</taxon>
        <taxon>Zingiberales</taxon>
        <taxon>Zingiberaceae</taxon>
        <taxon>Zingiber</taxon>
    </lineage>
</organism>
<dbReference type="EMBL" id="JACMSC010000016">
    <property type="protein sequence ID" value="KAG6483261.1"/>
    <property type="molecule type" value="Genomic_DNA"/>
</dbReference>
<evidence type="ECO:0000256" key="1">
    <source>
        <dbReference type="SAM" id="MobiDB-lite"/>
    </source>
</evidence>
<comment type="caution">
    <text evidence="2">The sequence shown here is derived from an EMBL/GenBank/DDBJ whole genome shotgun (WGS) entry which is preliminary data.</text>
</comment>
<feature type="region of interest" description="Disordered" evidence="1">
    <location>
        <begin position="94"/>
        <end position="121"/>
    </location>
</feature>
<protein>
    <submittedName>
        <fullName evidence="2">Uncharacterized protein</fullName>
    </submittedName>
</protein>
<feature type="region of interest" description="Disordered" evidence="1">
    <location>
        <begin position="140"/>
        <end position="190"/>
    </location>
</feature>
<gene>
    <name evidence="2" type="ORF">ZIOFF_059903</name>
</gene>
<dbReference type="Pfam" id="PF14009">
    <property type="entry name" value="PADRE"/>
    <property type="match status" value="1"/>
</dbReference>
<evidence type="ECO:0000313" key="2">
    <source>
        <dbReference type="EMBL" id="KAG6483261.1"/>
    </source>
</evidence>
<accession>A0A8J5FDW5</accession>
<keyword evidence="3" id="KW-1185">Reference proteome</keyword>
<feature type="compositionally biased region" description="Basic residues" evidence="1">
    <location>
        <begin position="141"/>
        <end position="150"/>
    </location>
</feature>
<reference evidence="2 3" key="1">
    <citation type="submission" date="2020-08" db="EMBL/GenBank/DDBJ databases">
        <title>Plant Genome Project.</title>
        <authorList>
            <person name="Zhang R.-G."/>
        </authorList>
    </citation>
    <scope>NUCLEOTIDE SEQUENCE [LARGE SCALE GENOMIC DNA]</scope>
    <source>
        <tissue evidence="2">Rhizome</tissue>
    </source>
</reference>
<dbReference type="PANTHER" id="PTHR33052">
    <property type="entry name" value="DUF4228 DOMAIN PROTEIN-RELATED"/>
    <property type="match status" value="1"/>
</dbReference>
<dbReference type="Proteomes" id="UP000734854">
    <property type="component" value="Unassembled WGS sequence"/>
</dbReference>
<dbReference type="InterPro" id="IPR025322">
    <property type="entry name" value="PADRE_dom"/>
</dbReference>
<feature type="compositionally biased region" description="Polar residues" evidence="1">
    <location>
        <begin position="165"/>
        <end position="177"/>
    </location>
</feature>
<evidence type="ECO:0000313" key="3">
    <source>
        <dbReference type="Proteomes" id="UP000734854"/>
    </source>
</evidence>
<proteinExistence type="predicted"/>